<dbReference type="GO" id="GO:0000139">
    <property type="term" value="C:Golgi membrane"/>
    <property type="evidence" value="ECO:0007669"/>
    <property type="project" value="UniProtKB-SubCell"/>
</dbReference>
<keyword evidence="8" id="KW-0333">Golgi apparatus</keyword>
<evidence type="ECO:0000256" key="2">
    <source>
        <dbReference type="ARBA" id="ARBA00008661"/>
    </source>
</evidence>
<proteinExistence type="inferred from homology"/>
<name>A0A1R0H163_9FUNG</name>
<evidence type="ECO:0000256" key="1">
    <source>
        <dbReference type="ARBA" id="ARBA00004323"/>
    </source>
</evidence>
<keyword evidence="7" id="KW-1133">Transmembrane helix</keyword>
<keyword evidence="11" id="KW-1185">Reference proteome</keyword>
<reference evidence="10 11" key="1">
    <citation type="journal article" date="2016" name="Mol. Biol. Evol.">
        <title>Genome-Wide Survey of Gut Fungi (Harpellales) Reveals the First Horizontally Transferred Ubiquitin Gene from a Mosquito Host.</title>
        <authorList>
            <person name="Wang Y."/>
            <person name="White M.M."/>
            <person name="Kvist S."/>
            <person name="Moncalvo J.M."/>
        </authorList>
    </citation>
    <scope>NUCLEOTIDE SEQUENCE [LARGE SCALE GENOMIC DNA]</scope>
    <source>
        <strain evidence="10 11">ALG-7-W6</strain>
    </source>
</reference>
<evidence type="ECO:0000256" key="7">
    <source>
        <dbReference type="ARBA" id="ARBA00022989"/>
    </source>
</evidence>
<keyword evidence="3" id="KW-0328">Glycosyltransferase</keyword>
<evidence type="ECO:0000256" key="4">
    <source>
        <dbReference type="ARBA" id="ARBA00022679"/>
    </source>
</evidence>
<accession>A0A1R0H163</accession>
<dbReference type="InterPro" id="IPR002659">
    <property type="entry name" value="Glyco_trans_31"/>
</dbReference>
<keyword evidence="4" id="KW-0808">Transferase</keyword>
<evidence type="ECO:0000256" key="5">
    <source>
        <dbReference type="ARBA" id="ARBA00022692"/>
    </source>
</evidence>
<dbReference type="GO" id="GO:0016758">
    <property type="term" value="F:hexosyltransferase activity"/>
    <property type="evidence" value="ECO:0007669"/>
    <property type="project" value="InterPro"/>
</dbReference>
<dbReference type="OrthoDB" id="2360774at2759"/>
<comment type="caution">
    <text evidence="10">The sequence shown here is derived from an EMBL/GenBank/DDBJ whole genome shotgun (WGS) entry which is preliminary data.</text>
</comment>
<evidence type="ECO:0000256" key="8">
    <source>
        <dbReference type="ARBA" id="ARBA00023034"/>
    </source>
</evidence>
<evidence type="ECO:0000256" key="3">
    <source>
        <dbReference type="ARBA" id="ARBA00022676"/>
    </source>
</evidence>
<evidence type="ECO:0008006" key="12">
    <source>
        <dbReference type="Google" id="ProtNLM"/>
    </source>
</evidence>
<comment type="similarity">
    <text evidence="2">Belongs to the glycosyltransferase 31 family.</text>
</comment>
<evidence type="ECO:0000256" key="6">
    <source>
        <dbReference type="ARBA" id="ARBA00022968"/>
    </source>
</evidence>
<dbReference type="Gene3D" id="3.90.550.50">
    <property type="match status" value="1"/>
</dbReference>
<organism evidence="10 11">
    <name type="scientific">Smittium mucronatum</name>
    <dbReference type="NCBI Taxonomy" id="133383"/>
    <lineage>
        <taxon>Eukaryota</taxon>
        <taxon>Fungi</taxon>
        <taxon>Fungi incertae sedis</taxon>
        <taxon>Zoopagomycota</taxon>
        <taxon>Kickxellomycotina</taxon>
        <taxon>Harpellomycetes</taxon>
        <taxon>Harpellales</taxon>
        <taxon>Legeriomycetaceae</taxon>
        <taxon>Smittium</taxon>
    </lineage>
</organism>
<protein>
    <recommendedName>
        <fullName evidence="12">Hexosyltransferase</fullName>
    </recommendedName>
</protein>
<comment type="subcellular location">
    <subcellularLocation>
        <location evidence="1">Golgi apparatus membrane</location>
        <topology evidence="1">Single-pass type II membrane protein</topology>
    </subcellularLocation>
</comment>
<dbReference type="AlphaFoldDB" id="A0A1R0H163"/>
<keyword evidence="5" id="KW-0812">Transmembrane</keyword>
<dbReference type="Pfam" id="PF01762">
    <property type="entry name" value="Galactosyl_T"/>
    <property type="match status" value="1"/>
</dbReference>
<dbReference type="Proteomes" id="UP000187455">
    <property type="component" value="Unassembled WGS sequence"/>
</dbReference>
<evidence type="ECO:0000313" key="11">
    <source>
        <dbReference type="Proteomes" id="UP000187455"/>
    </source>
</evidence>
<keyword evidence="6" id="KW-0735">Signal-anchor</keyword>
<gene>
    <name evidence="10" type="ORF">AYI68_g2991</name>
</gene>
<dbReference type="EMBL" id="LSSL01001194">
    <property type="protein sequence ID" value="OLY82875.1"/>
    <property type="molecule type" value="Genomic_DNA"/>
</dbReference>
<evidence type="ECO:0000256" key="9">
    <source>
        <dbReference type="ARBA" id="ARBA00023136"/>
    </source>
</evidence>
<keyword evidence="9" id="KW-0472">Membrane</keyword>
<sequence length="267" mass="31423">MKAYNSKHPSSNSASFSSSIFRSPHFSKSWKVADKDMRRLMYYDFESRSDVLKLPREYYGPAKIIDLYDQYQIIIPISKYESISYLKNFYSDMNILTFCDFDDDRPECDIRSHQNYDYIHLSNKTLDMFDFACKNLPGYKFYAKMDFDTYVDKSYLSGVIKFIADNADKNIYYGNPILRHGRVFNGGNFYALSGSLFRDYCSCNIHLPKNYNEDEWFGDVLNRCFYSKNPHGTNLYYMYNDMNKILHKSFTDGGVSITLGNQTRVYV</sequence>
<evidence type="ECO:0000313" key="10">
    <source>
        <dbReference type="EMBL" id="OLY82875.1"/>
    </source>
</evidence>